<reference evidence="2" key="2">
    <citation type="submission" date="2025-08" db="UniProtKB">
        <authorList>
            <consortium name="Ensembl"/>
        </authorList>
    </citation>
    <scope>IDENTIFICATION</scope>
</reference>
<dbReference type="GO" id="GO:0005525">
    <property type="term" value="F:GTP binding"/>
    <property type="evidence" value="ECO:0007669"/>
    <property type="project" value="InterPro"/>
</dbReference>
<dbReference type="InterPro" id="IPR020850">
    <property type="entry name" value="GED_dom"/>
</dbReference>
<dbReference type="Ensembl" id="ENSHHUT00000086060.1">
    <property type="protein sequence ID" value="ENSHHUP00000083434.1"/>
    <property type="gene ID" value="ENSHHUG00000048418.1"/>
</dbReference>
<keyword evidence="3" id="KW-1185">Reference proteome</keyword>
<dbReference type="PROSITE" id="PS51388">
    <property type="entry name" value="GED"/>
    <property type="match status" value="1"/>
</dbReference>
<accession>A0A4W5RGI5</accession>
<dbReference type="Pfam" id="PF02212">
    <property type="entry name" value="GED"/>
    <property type="match status" value="1"/>
</dbReference>
<evidence type="ECO:0000313" key="3">
    <source>
        <dbReference type="Proteomes" id="UP000314982"/>
    </source>
</evidence>
<sequence>MVQKQFDHLSKEIFKNYPYLQDVSKKNIETIQEQQSNIVKARIVEQFEMEMLVYTQDEIFNKHILEGETADYSHPSPCSGLSDDSDHDTRSKYPGLLKAYYEIVVQRLADQVPMMICYFILKESAKIVCSDMLDLLHRDDTDIILQEDSEIGQYRAKLQAQVDRLVQANDKLRSLRG</sequence>
<name>A0A4W5RGI5_9TELE</name>
<proteinExistence type="predicted"/>
<organism evidence="2 3">
    <name type="scientific">Hucho hucho</name>
    <name type="common">huchen</name>
    <dbReference type="NCBI Taxonomy" id="62062"/>
    <lineage>
        <taxon>Eukaryota</taxon>
        <taxon>Metazoa</taxon>
        <taxon>Chordata</taxon>
        <taxon>Craniata</taxon>
        <taxon>Vertebrata</taxon>
        <taxon>Euteleostomi</taxon>
        <taxon>Actinopterygii</taxon>
        <taxon>Neopterygii</taxon>
        <taxon>Teleostei</taxon>
        <taxon>Protacanthopterygii</taxon>
        <taxon>Salmoniformes</taxon>
        <taxon>Salmonidae</taxon>
        <taxon>Salmoninae</taxon>
        <taxon>Hucho</taxon>
    </lineage>
</organism>
<dbReference type="AlphaFoldDB" id="A0A4W5RGI5"/>
<dbReference type="GO" id="GO:0003924">
    <property type="term" value="F:GTPase activity"/>
    <property type="evidence" value="ECO:0007669"/>
    <property type="project" value="InterPro"/>
</dbReference>
<evidence type="ECO:0000313" key="2">
    <source>
        <dbReference type="Ensembl" id="ENSHHUP00000083434.1"/>
    </source>
</evidence>
<dbReference type="Gene3D" id="1.20.120.1240">
    <property type="entry name" value="Dynamin, middle domain"/>
    <property type="match status" value="1"/>
</dbReference>
<feature type="domain" description="GED" evidence="1">
    <location>
        <begin position="90"/>
        <end position="177"/>
    </location>
</feature>
<dbReference type="Proteomes" id="UP000314982">
    <property type="component" value="Unassembled WGS sequence"/>
</dbReference>
<dbReference type="InterPro" id="IPR003130">
    <property type="entry name" value="GED"/>
</dbReference>
<reference evidence="2" key="3">
    <citation type="submission" date="2025-09" db="UniProtKB">
        <authorList>
            <consortium name="Ensembl"/>
        </authorList>
    </citation>
    <scope>IDENTIFICATION</scope>
</reference>
<evidence type="ECO:0000259" key="1">
    <source>
        <dbReference type="PROSITE" id="PS51388"/>
    </source>
</evidence>
<dbReference type="SMART" id="SM00302">
    <property type="entry name" value="GED"/>
    <property type="match status" value="1"/>
</dbReference>
<reference evidence="3" key="1">
    <citation type="submission" date="2018-06" db="EMBL/GenBank/DDBJ databases">
        <title>Genome assembly of Danube salmon.</title>
        <authorList>
            <person name="Macqueen D.J."/>
            <person name="Gundappa M.K."/>
        </authorList>
    </citation>
    <scope>NUCLEOTIDE SEQUENCE [LARGE SCALE GENOMIC DNA]</scope>
</reference>
<protein>
    <recommendedName>
        <fullName evidence="1">GED domain-containing protein</fullName>
    </recommendedName>
</protein>
<dbReference type="STRING" id="62062.ENSHHUP00000083434"/>